<sequence length="437" mass="47086">MRDGGRIQAAIEVVDAVLNRHQPVKDALRDWGKAHRFAGSGDRAWISGLVMDALRSKASAAFLMGEDTPRAIVLGTLARGWALTPDDIARTFEGDEHAPEALGEAERAALSRDMADAPLPVRADIPEWLEESFTRAFGEDAVIEGQAMAGRAPVDLRVNVLKAEPDKALAAVVAKLKDAQASELVKNAIRIPETDPKAKSPPADAIPAYGKGWVEVQDLGSQIAALAAGAAPGSQILDYCAGAGGKTLALAALLNNTGQIHAWDYDWRRLRAIWPRLQRAGVRNAQVHDGSEADALSGLADRMDVVFVDAPCTGSGTWRRRPDSKWRLKPEALDKRIKEQTLVLENASRYVKPGGRLVYVTCSILPQENEDRAAEFLDAHRDFEPVAAVEAMASTGLLTEEGEIQIGACAGRFGAVQLTPARTGTDGFYVCVMEKKE</sequence>
<feature type="domain" description="SAM-dependent MTase RsmB/NOP-type" evidence="6">
    <location>
        <begin position="144"/>
        <end position="436"/>
    </location>
</feature>
<evidence type="ECO:0000259" key="6">
    <source>
        <dbReference type="PROSITE" id="PS51686"/>
    </source>
</evidence>
<keyword evidence="8" id="KW-1185">Reference proteome</keyword>
<dbReference type="Pfam" id="PF22458">
    <property type="entry name" value="RsmF-B_ferredox"/>
    <property type="match status" value="1"/>
</dbReference>
<dbReference type="CDD" id="cd02440">
    <property type="entry name" value="AdoMet_MTases"/>
    <property type="match status" value="1"/>
</dbReference>
<dbReference type="InterPro" id="IPR029063">
    <property type="entry name" value="SAM-dependent_MTases_sf"/>
</dbReference>
<dbReference type="Pfam" id="PF01189">
    <property type="entry name" value="Methyltr_RsmB-F"/>
    <property type="match status" value="1"/>
</dbReference>
<dbReference type="GO" id="GO:0008173">
    <property type="term" value="F:RNA methyltransferase activity"/>
    <property type="evidence" value="ECO:0007669"/>
    <property type="project" value="InterPro"/>
</dbReference>
<evidence type="ECO:0000313" key="8">
    <source>
        <dbReference type="Proteomes" id="UP000308054"/>
    </source>
</evidence>
<evidence type="ECO:0000313" key="7">
    <source>
        <dbReference type="EMBL" id="TGY87470.1"/>
    </source>
</evidence>
<feature type="active site" description="Nucleophile" evidence="5">
    <location>
        <position position="362"/>
    </location>
</feature>
<dbReference type="GO" id="GO:0001510">
    <property type="term" value="P:RNA methylation"/>
    <property type="evidence" value="ECO:0007669"/>
    <property type="project" value="InterPro"/>
</dbReference>
<dbReference type="PANTHER" id="PTHR22807:SF53">
    <property type="entry name" value="RIBOSOMAL RNA SMALL SUBUNIT METHYLTRANSFERASE B-RELATED"/>
    <property type="match status" value="1"/>
</dbReference>
<dbReference type="InterPro" id="IPR001678">
    <property type="entry name" value="MeTrfase_RsmB-F_NOP2_dom"/>
</dbReference>
<proteinExistence type="inferred from homology"/>
<name>A0A4S2GWI0_9PROT</name>
<keyword evidence="1 5" id="KW-0489">Methyltransferase</keyword>
<evidence type="ECO:0000256" key="1">
    <source>
        <dbReference type="ARBA" id="ARBA00022603"/>
    </source>
</evidence>
<dbReference type="InterPro" id="IPR023267">
    <property type="entry name" value="RCMT"/>
</dbReference>
<dbReference type="SUPFAM" id="SSF53335">
    <property type="entry name" value="S-adenosyl-L-methionine-dependent methyltransferases"/>
    <property type="match status" value="1"/>
</dbReference>
<dbReference type="AlphaFoldDB" id="A0A4S2GWI0"/>
<feature type="binding site" evidence="5">
    <location>
        <position position="264"/>
    </location>
    <ligand>
        <name>S-adenosyl-L-methionine</name>
        <dbReference type="ChEBI" id="CHEBI:59789"/>
    </ligand>
</feature>
<dbReference type="Proteomes" id="UP000308054">
    <property type="component" value="Unassembled WGS sequence"/>
</dbReference>
<evidence type="ECO:0000256" key="2">
    <source>
        <dbReference type="ARBA" id="ARBA00022679"/>
    </source>
</evidence>
<dbReference type="Gene3D" id="3.40.50.150">
    <property type="entry name" value="Vaccinia Virus protein VP39"/>
    <property type="match status" value="1"/>
</dbReference>
<organism evidence="7 8">
    <name type="scientific">Marinicauda algicola</name>
    <dbReference type="NCBI Taxonomy" id="2029849"/>
    <lineage>
        <taxon>Bacteria</taxon>
        <taxon>Pseudomonadati</taxon>
        <taxon>Pseudomonadota</taxon>
        <taxon>Alphaproteobacteria</taxon>
        <taxon>Maricaulales</taxon>
        <taxon>Maricaulaceae</taxon>
        <taxon>Marinicauda</taxon>
    </lineage>
</organism>
<evidence type="ECO:0000256" key="5">
    <source>
        <dbReference type="PROSITE-ProRule" id="PRU01023"/>
    </source>
</evidence>
<feature type="binding site" evidence="5">
    <location>
        <position position="309"/>
    </location>
    <ligand>
        <name>S-adenosyl-L-methionine</name>
        <dbReference type="ChEBI" id="CHEBI:59789"/>
    </ligand>
</feature>
<comment type="caution">
    <text evidence="7">The sequence shown here is derived from an EMBL/GenBank/DDBJ whole genome shotgun (WGS) entry which is preliminary data.</text>
</comment>
<dbReference type="GO" id="GO:0003723">
    <property type="term" value="F:RNA binding"/>
    <property type="evidence" value="ECO:0007669"/>
    <property type="project" value="UniProtKB-UniRule"/>
</dbReference>
<accession>A0A4S2GWI0</accession>
<dbReference type="PANTHER" id="PTHR22807">
    <property type="entry name" value="NOP2 YEAST -RELATED NOL1/NOP2/FMU SUN DOMAIN-CONTAINING"/>
    <property type="match status" value="1"/>
</dbReference>
<comment type="caution">
    <text evidence="5">Lacks conserved residue(s) required for the propagation of feature annotation.</text>
</comment>
<gene>
    <name evidence="7" type="ORF">E5163_15505</name>
</gene>
<dbReference type="OrthoDB" id="9810297at2"/>
<keyword evidence="2 5" id="KW-0808">Transferase</keyword>
<reference evidence="7 8" key="1">
    <citation type="journal article" date="2017" name="Int. J. Syst. Evol. Microbiol.">
        <title>Marinicauda algicola sp. nov., isolated from a marine red alga Rhodosorus marinus.</title>
        <authorList>
            <person name="Jeong S.E."/>
            <person name="Jeon S.H."/>
            <person name="Chun B.H."/>
            <person name="Kim D.W."/>
            <person name="Jeon C.O."/>
        </authorList>
    </citation>
    <scope>NUCLEOTIDE SEQUENCE [LARGE SCALE GENOMIC DNA]</scope>
    <source>
        <strain evidence="7 8">JCM 31718</strain>
    </source>
</reference>
<dbReference type="InterPro" id="IPR054728">
    <property type="entry name" value="RsmB-like_ferredoxin"/>
</dbReference>
<keyword evidence="4 5" id="KW-0694">RNA-binding</keyword>
<dbReference type="PROSITE" id="PS51686">
    <property type="entry name" value="SAM_MT_RSMB_NOP"/>
    <property type="match status" value="1"/>
</dbReference>
<protein>
    <submittedName>
        <fullName evidence="7">RsmB/NOP family class I SAM-dependent RNA methyltransferase</fullName>
    </submittedName>
</protein>
<keyword evidence="3 5" id="KW-0949">S-adenosyl-L-methionine</keyword>
<dbReference type="InterPro" id="IPR049560">
    <property type="entry name" value="MeTrfase_RsmB-F_NOP2_cat"/>
</dbReference>
<dbReference type="PRINTS" id="PR02008">
    <property type="entry name" value="RCMTFAMILY"/>
</dbReference>
<dbReference type="EMBL" id="SRXW01000006">
    <property type="protein sequence ID" value="TGY87470.1"/>
    <property type="molecule type" value="Genomic_DNA"/>
</dbReference>
<evidence type="ECO:0000256" key="3">
    <source>
        <dbReference type="ARBA" id="ARBA00022691"/>
    </source>
</evidence>
<comment type="similarity">
    <text evidence="5">Belongs to the class I-like SAM-binding methyltransferase superfamily. RsmB/NOP family.</text>
</comment>
<dbReference type="RefSeq" id="WP_135997443.1">
    <property type="nucleotide sequence ID" value="NZ_CP071057.1"/>
</dbReference>
<evidence type="ECO:0000256" key="4">
    <source>
        <dbReference type="ARBA" id="ARBA00022884"/>
    </source>
</evidence>